<reference evidence="3 4" key="1">
    <citation type="journal article" date="2014" name="Int. J. Syst. Evol. Microbiol.">
        <title>Solimonas terrae sp. nov., isolated from soil.</title>
        <authorList>
            <person name="Kim S.J."/>
            <person name="Moon J.Y."/>
            <person name="Weon H.Y."/>
            <person name="Ahn J.H."/>
            <person name="Chen W.M."/>
            <person name="Kwon S.W."/>
        </authorList>
    </citation>
    <scope>NUCLEOTIDE SEQUENCE [LARGE SCALE GENOMIC DNA]</scope>
    <source>
        <strain evidence="3 4">KIS83-12</strain>
    </source>
</reference>
<dbReference type="RefSeq" id="WP_166259837.1">
    <property type="nucleotide sequence ID" value="NZ_JAAMOW010000009.1"/>
</dbReference>
<feature type="signal peptide" evidence="2">
    <location>
        <begin position="1"/>
        <end position="38"/>
    </location>
</feature>
<feature type="region of interest" description="Disordered" evidence="1">
    <location>
        <begin position="169"/>
        <end position="194"/>
    </location>
</feature>
<comment type="caution">
    <text evidence="3">The sequence shown here is derived from an EMBL/GenBank/DDBJ whole genome shotgun (WGS) entry which is preliminary data.</text>
</comment>
<evidence type="ECO:0000313" key="3">
    <source>
        <dbReference type="EMBL" id="NGY06369.1"/>
    </source>
</evidence>
<feature type="compositionally biased region" description="Polar residues" evidence="1">
    <location>
        <begin position="184"/>
        <end position="194"/>
    </location>
</feature>
<feature type="chain" id="PRO_5026695385" evidence="2">
    <location>
        <begin position="39"/>
        <end position="194"/>
    </location>
</feature>
<dbReference type="InterPro" id="IPR007332">
    <property type="entry name" value="DUF411"/>
</dbReference>
<protein>
    <submittedName>
        <fullName evidence="3">DUF411 domain-containing protein</fullName>
    </submittedName>
</protein>
<dbReference type="InterPro" id="IPR006311">
    <property type="entry name" value="TAT_signal"/>
</dbReference>
<feature type="compositionally biased region" description="Basic and acidic residues" evidence="1">
    <location>
        <begin position="173"/>
        <end position="183"/>
    </location>
</feature>
<gene>
    <name evidence="3" type="ORF">G7Y85_16475</name>
</gene>
<evidence type="ECO:0000256" key="1">
    <source>
        <dbReference type="SAM" id="MobiDB-lite"/>
    </source>
</evidence>
<evidence type="ECO:0000256" key="2">
    <source>
        <dbReference type="SAM" id="SignalP"/>
    </source>
</evidence>
<keyword evidence="2" id="KW-0732">Signal</keyword>
<accession>A0A6M2BWM1</accession>
<proteinExistence type="predicted"/>
<dbReference type="Pfam" id="PF04214">
    <property type="entry name" value="DUF411"/>
    <property type="match status" value="1"/>
</dbReference>
<dbReference type="PROSITE" id="PS51318">
    <property type="entry name" value="TAT"/>
    <property type="match status" value="1"/>
</dbReference>
<evidence type="ECO:0000313" key="4">
    <source>
        <dbReference type="Proteomes" id="UP000472676"/>
    </source>
</evidence>
<dbReference type="EMBL" id="JAAMOW010000009">
    <property type="protein sequence ID" value="NGY06369.1"/>
    <property type="molecule type" value="Genomic_DNA"/>
</dbReference>
<keyword evidence="4" id="KW-1185">Reference proteome</keyword>
<dbReference type="AlphaFoldDB" id="A0A6M2BWM1"/>
<organism evidence="3 4">
    <name type="scientific">Solimonas terrae</name>
    <dbReference type="NCBI Taxonomy" id="1396819"/>
    <lineage>
        <taxon>Bacteria</taxon>
        <taxon>Pseudomonadati</taxon>
        <taxon>Pseudomonadota</taxon>
        <taxon>Gammaproteobacteria</taxon>
        <taxon>Nevskiales</taxon>
        <taxon>Nevskiaceae</taxon>
        <taxon>Solimonas</taxon>
    </lineage>
</organism>
<sequence length="194" mass="20886">MNKIHGRRLLRRRLLIIAAIALIAATAAGLLTATQAPAEPGPDLLVFAQADVISTTRWIRYLSAHGFRVRVRYDPYVRLVHEYLRVPKALQSVHTALVDGYIIEGNVPAEDIRRLLAERPHARGLAVPGMPDLAPGMQGLGGQPGPYPVLLFGDDGPLGVFAVHGSATGSAENSRHAANRDTPHTPSSSRCQPC</sequence>
<name>A0A6M2BWM1_9GAMM</name>
<dbReference type="Proteomes" id="UP000472676">
    <property type="component" value="Unassembled WGS sequence"/>
</dbReference>